<evidence type="ECO:0000259" key="1">
    <source>
        <dbReference type="Pfam" id="PF06439"/>
    </source>
</evidence>
<dbReference type="InterPro" id="IPR010496">
    <property type="entry name" value="AL/BT2_dom"/>
</dbReference>
<keyword evidence="3" id="KW-1185">Reference proteome</keyword>
<comment type="caution">
    <text evidence="2">The sequence shown here is derived from an EMBL/GenBank/DDBJ whole genome shotgun (WGS) entry which is preliminary data.</text>
</comment>
<dbReference type="Pfam" id="PF06439">
    <property type="entry name" value="3keto-disac_hyd"/>
    <property type="match status" value="1"/>
</dbReference>
<dbReference type="AlphaFoldDB" id="A0A5C8V5U2"/>
<feature type="domain" description="3-keto-alpha-glucoside-1,2-lyase/3-keto-2-hydroxy-glucal hydratase" evidence="1">
    <location>
        <begin position="41"/>
        <end position="249"/>
    </location>
</feature>
<dbReference type="PROSITE" id="PS51257">
    <property type="entry name" value="PROKAR_LIPOPROTEIN"/>
    <property type="match status" value="1"/>
</dbReference>
<dbReference type="Proteomes" id="UP000321456">
    <property type="component" value="Unassembled WGS sequence"/>
</dbReference>
<proteinExistence type="predicted"/>
<dbReference type="EMBL" id="VRUR01000001">
    <property type="protein sequence ID" value="TXN37444.1"/>
    <property type="molecule type" value="Genomic_DNA"/>
</dbReference>
<evidence type="ECO:0000313" key="2">
    <source>
        <dbReference type="EMBL" id="TXN37444.1"/>
    </source>
</evidence>
<protein>
    <submittedName>
        <fullName evidence="2">DUF1080 domain-containing protein</fullName>
    </submittedName>
</protein>
<accession>A0A5C8V5U2</accession>
<dbReference type="RefSeq" id="WP_147741375.1">
    <property type="nucleotide sequence ID" value="NZ_VRUR01000001.1"/>
</dbReference>
<evidence type="ECO:0000313" key="3">
    <source>
        <dbReference type="Proteomes" id="UP000321456"/>
    </source>
</evidence>
<name>A0A5C8V5U2_9FLAO</name>
<reference evidence="2 3" key="1">
    <citation type="submission" date="2019-08" db="EMBL/GenBank/DDBJ databases">
        <title>Professor.</title>
        <authorList>
            <person name="Park J.S."/>
        </authorList>
    </citation>
    <scope>NUCLEOTIDE SEQUENCE [LARGE SCALE GENOMIC DNA]</scope>
    <source>
        <strain evidence="2 3">176CP5-101</strain>
    </source>
</reference>
<dbReference type="Gene3D" id="2.60.120.560">
    <property type="entry name" value="Exo-inulinase, domain 1"/>
    <property type="match status" value="1"/>
</dbReference>
<organism evidence="2 3">
    <name type="scientific">Flagellimonas hymeniacidonis</name>
    <dbReference type="NCBI Taxonomy" id="2603628"/>
    <lineage>
        <taxon>Bacteria</taxon>
        <taxon>Pseudomonadati</taxon>
        <taxon>Bacteroidota</taxon>
        <taxon>Flavobacteriia</taxon>
        <taxon>Flavobacteriales</taxon>
        <taxon>Flavobacteriaceae</taxon>
        <taxon>Flagellimonas</taxon>
    </lineage>
</organism>
<gene>
    <name evidence="2" type="ORF">FVB32_03930</name>
</gene>
<sequence length="251" mass="28220">MKKIALLTILIVAFACKDKPKENSKEVEETSETKMQEEKPEWTVLFDGSSWDGWHIYSGRDIEEAWSLEDGAMLLNKTSEQRKGGERFNIVTDKEYTNFVLSVEWMVSSGANSGIMWGVVEDDKYPEPYTTGPEIQVLDNIDHPDAKNGTSHQAGALYDMVSPSQNVVKPVGEWNHYLISINHETNEGSVVLNGVKIVEFPVNGEAWDAMVANSKFATWEAFGKFKTGKIAFQDHGEPIVIGYRNIKIKEL</sequence>
<dbReference type="GO" id="GO:0016787">
    <property type="term" value="F:hydrolase activity"/>
    <property type="evidence" value="ECO:0007669"/>
    <property type="project" value="InterPro"/>
</dbReference>